<dbReference type="InterPro" id="IPR003583">
    <property type="entry name" value="Hlx-hairpin-Hlx_DNA-bd_motif"/>
</dbReference>
<dbReference type="NCBIfam" id="TIGR00194">
    <property type="entry name" value="uvrC"/>
    <property type="match status" value="1"/>
</dbReference>
<dbReference type="HAMAP" id="MF_00203">
    <property type="entry name" value="UvrC"/>
    <property type="match status" value="1"/>
</dbReference>
<dbReference type="EMBL" id="CP054143">
    <property type="protein sequence ID" value="QKJ67628.1"/>
    <property type="molecule type" value="Genomic_DNA"/>
</dbReference>
<evidence type="ECO:0000256" key="5">
    <source>
        <dbReference type="ARBA" id="ARBA00022881"/>
    </source>
</evidence>
<dbReference type="SUPFAM" id="SSF47781">
    <property type="entry name" value="RuvA domain 2-like"/>
    <property type="match status" value="1"/>
</dbReference>
<dbReference type="GO" id="GO:0009380">
    <property type="term" value="C:excinuclease repair complex"/>
    <property type="evidence" value="ECO:0007669"/>
    <property type="project" value="InterPro"/>
</dbReference>
<dbReference type="KEGG" id="dee:HQN60_13405"/>
<keyword evidence="4 13" id="KW-0228">DNA excision</keyword>
<organism evidence="17 18">
    <name type="scientific">Deefgea piscis</name>
    <dbReference type="NCBI Taxonomy" id="2739061"/>
    <lineage>
        <taxon>Bacteria</taxon>
        <taxon>Pseudomonadati</taxon>
        <taxon>Pseudomonadota</taxon>
        <taxon>Betaproteobacteria</taxon>
        <taxon>Neisseriales</taxon>
        <taxon>Chitinibacteraceae</taxon>
        <taxon>Deefgea</taxon>
    </lineage>
</organism>
<dbReference type="Gene3D" id="1.10.150.20">
    <property type="entry name" value="5' to 3' exonuclease, C-terminal subdomain"/>
    <property type="match status" value="1"/>
</dbReference>
<evidence type="ECO:0000256" key="13">
    <source>
        <dbReference type="HAMAP-Rule" id="MF_00203"/>
    </source>
</evidence>
<evidence type="ECO:0000259" key="15">
    <source>
        <dbReference type="PROSITE" id="PS50164"/>
    </source>
</evidence>
<dbReference type="InterPro" id="IPR038476">
    <property type="entry name" value="UvrC_RNase_H_dom_sf"/>
</dbReference>
<dbReference type="Pfam" id="PF01541">
    <property type="entry name" value="GIY-YIG"/>
    <property type="match status" value="1"/>
</dbReference>
<dbReference type="Proteomes" id="UP000504844">
    <property type="component" value="Chromosome"/>
</dbReference>
<dbReference type="InterPro" id="IPR004791">
    <property type="entry name" value="UvrC"/>
</dbReference>
<dbReference type="PROSITE" id="PS50151">
    <property type="entry name" value="UVR"/>
    <property type="match status" value="1"/>
</dbReference>
<protein>
    <recommendedName>
        <fullName evidence="11 13">UvrABC system protein C</fullName>
        <shortName evidence="13">Protein UvrC</shortName>
    </recommendedName>
    <alternativeName>
        <fullName evidence="12 13">Excinuclease ABC subunit C</fullName>
    </alternativeName>
</protein>
<keyword evidence="6 13" id="KW-0234">DNA repair</keyword>
<comment type="subcellular location">
    <subcellularLocation>
        <location evidence="1 13">Cytoplasm</location>
    </subcellularLocation>
</comment>
<dbReference type="SUPFAM" id="SSF46600">
    <property type="entry name" value="C-terminal UvrC-binding domain of UvrB"/>
    <property type="match status" value="1"/>
</dbReference>
<feature type="domain" description="GIY-YIG" evidence="15">
    <location>
        <begin position="30"/>
        <end position="108"/>
    </location>
</feature>
<dbReference type="Pfam" id="PF08459">
    <property type="entry name" value="UvrC_RNaseH_dom"/>
    <property type="match status" value="1"/>
</dbReference>
<evidence type="ECO:0000259" key="14">
    <source>
        <dbReference type="PROSITE" id="PS50151"/>
    </source>
</evidence>
<evidence type="ECO:0000313" key="17">
    <source>
        <dbReference type="EMBL" id="QKJ67628.1"/>
    </source>
</evidence>
<evidence type="ECO:0000313" key="18">
    <source>
        <dbReference type="Proteomes" id="UP000504844"/>
    </source>
</evidence>
<dbReference type="Pfam" id="PF14520">
    <property type="entry name" value="HHH_5"/>
    <property type="match status" value="1"/>
</dbReference>
<evidence type="ECO:0000256" key="10">
    <source>
        <dbReference type="ARBA" id="ARBA00062841"/>
    </source>
</evidence>
<evidence type="ECO:0000256" key="7">
    <source>
        <dbReference type="ARBA" id="ARBA00023236"/>
    </source>
</evidence>
<dbReference type="FunFam" id="1.10.150.20:FF:000005">
    <property type="entry name" value="UvrABC system protein C"/>
    <property type="match status" value="1"/>
</dbReference>
<dbReference type="GO" id="GO:0006289">
    <property type="term" value="P:nucleotide-excision repair"/>
    <property type="evidence" value="ECO:0007669"/>
    <property type="project" value="UniProtKB-UniRule"/>
</dbReference>
<dbReference type="InterPro" id="IPR047296">
    <property type="entry name" value="GIY-YIG_UvrC_Cho"/>
</dbReference>
<dbReference type="Gene3D" id="3.40.1440.10">
    <property type="entry name" value="GIY-YIG endonuclease"/>
    <property type="match status" value="1"/>
</dbReference>
<dbReference type="FunFam" id="3.40.1440.10:FF:000001">
    <property type="entry name" value="UvrABC system protein C"/>
    <property type="match status" value="1"/>
</dbReference>
<dbReference type="SMART" id="SM00465">
    <property type="entry name" value="GIYc"/>
    <property type="match status" value="1"/>
</dbReference>
<dbReference type="PANTHER" id="PTHR30562">
    <property type="entry name" value="UVRC/OXIDOREDUCTASE"/>
    <property type="match status" value="1"/>
</dbReference>
<evidence type="ECO:0000259" key="16">
    <source>
        <dbReference type="PROSITE" id="PS50165"/>
    </source>
</evidence>
<dbReference type="NCBIfam" id="NF001824">
    <property type="entry name" value="PRK00558.1-5"/>
    <property type="match status" value="1"/>
</dbReference>
<dbReference type="InterPro" id="IPR001162">
    <property type="entry name" value="UvrC_RNase_H_dom"/>
</dbReference>
<dbReference type="CDD" id="cd10434">
    <property type="entry name" value="GIY-YIG_UvrC_Cho"/>
    <property type="match status" value="1"/>
</dbReference>
<evidence type="ECO:0000256" key="1">
    <source>
        <dbReference type="ARBA" id="ARBA00004496"/>
    </source>
</evidence>
<dbReference type="Gene3D" id="3.30.420.340">
    <property type="entry name" value="UvrC, RNAse H endonuclease domain"/>
    <property type="match status" value="1"/>
</dbReference>
<keyword evidence="18" id="KW-1185">Reference proteome</keyword>
<dbReference type="FunFam" id="3.30.420.340:FF:000001">
    <property type="entry name" value="UvrABC system protein C"/>
    <property type="match status" value="1"/>
</dbReference>
<gene>
    <name evidence="13 17" type="primary">uvrC</name>
    <name evidence="17" type="ORF">HQN60_13405</name>
</gene>
<evidence type="ECO:0000256" key="4">
    <source>
        <dbReference type="ARBA" id="ARBA00022769"/>
    </source>
</evidence>
<evidence type="ECO:0000256" key="9">
    <source>
        <dbReference type="ARBA" id="ARBA00061531"/>
    </source>
</evidence>
<dbReference type="InterPro" id="IPR001943">
    <property type="entry name" value="UVR_dom"/>
</dbReference>
<evidence type="ECO:0000256" key="3">
    <source>
        <dbReference type="ARBA" id="ARBA00022763"/>
    </source>
</evidence>
<keyword evidence="7 13" id="KW-0742">SOS response</keyword>
<dbReference type="PROSITE" id="PS50165">
    <property type="entry name" value="UVRC"/>
    <property type="match status" value="1"/>
</dbReference>
<dbReference type="InterPro" id="IPR036876">
    <property type="entry name" value="UVR_dom_sf"/>
</dbReference>
<name>A0A6M8SU68_9NEIS</name>
<dbReference type="GO" id="GO:0003677">
    <property type="term" value="F:DNA binding"/>
    <property type="evidence" value="ECO:0007669"/>
    <property type="project" value="UniProtKB-UniRule"/>
</dbReference>
<evidence type="ECO:0000256" key="12">
    <source>
        <dbReference type="ARBA" id="ARBA00077138"/>
    </source>
</evidence>
<accession>A0A6M8SU68</accession>
<keyword evidence="5 13" id="KW-0267">Excision nuclease</keyword>
<dbReference type="PROSITE" id="PS50164">
    <property type="entry name" value="GIY_YIG"/>
    <property type="match status" value="1"/>
</dbReference>
<evidence type="ECO:0000256" key="2">
    <source>
        <dbReference type="ARBA" id="ARBA00022490"/>
    </source>
</evidence>
<dbReference type="Pfam" id="PF02151">
    <property type="entry name" value="UVR"/>
    <property type="match status" value="1"/>
</dbReference>
<dbReference type="PANTHER" id="PTHR30562:SF1">
    <property type="entry name" value="UVRABC SYSTEM PROTEIN C"/>
    <property type="match status" value="1"/>
</dbReference>
<comment type="function">
    <text evidence="8 13">The UvrABC repair system catalyzes the recognition and processing of DNA lesions. UvrC both incises the 5' and 3' sides of the lesion. The N-terminal half is responsible for the 3' incision and the C-terminal half is responsible for the 5' incision.</text>
</comment>
<dbReference type="SMART" id="SM00278">
    <property type="entry name" value="HhH1"/>
    <property type="match status" value="2"/>
</dbReference>
<dbReference type="Pfam" id="PF22920">
    <property type="entry name" value="UvrC_RNaseH"/>
    <property type="match status" value="1"/>
</dbReference>
<comment type="similarity">
    <text evidence="9 13">Belongs to the UvrC family.</text>
</comment>
<dbReference type="InterPro" id="IPR010994">
    <property type="entry name" value="RuvA_2-like"/>
</dbReference>
<comment type="subunit">
    <text evidence="10 13">Interacts with UvrB in an incision complex.</text>
</comment>
<feature type="domain" description="UVR" evidence="14">
    <location>
        <begin position="217"/>
        <end position="252"/>
    </location>
</feature>
<dbReference type="InterPro" id="IPR000305">
    <property type="entry name" value="GIY-YIG_endonuc"/>
</dbReference>
<feature type="domain" description="UvrC family homology region profile" evidence="16">
    <location>
        <begin position="269"/>
        <end position="504"/>
    </location>
</feature>
<keyword evidence="3 13" id="KW-0227">DNA damage</keyword>
<dbReference type="AlphaFoldDB" id="A0A6M8SU68"/>
<dbReference type="GO" id="GO:0009432">
    <property type="term" value="P:SOS response"/>
    <property type="evidence" value="ECO:0007669"/>
    <property type="project" value="UniProtKB-UniRule"/>
</dbReference>
<evidence type="ECO:0000256" key="6">
    <source>
        <dbReference type="ARBA" id="ARBA00023204"/>
    </source>
</evidence>
<dbReference type="InterPro" id="IPR035901">
    <property type="entry name" value="GIY-YIG_endonuc_sf"/>
</dbReference>
<reference evidence="17 18" key="1">
    <citation type="submission" date="2020-05" db="EMBL/GenBank/DDBJ databases">
        <title>Complete genome sequence of Deefgea sp. D17.</title>
        <authorList>
            <person name="Bae J.-W."/>
            <person name="Han J.E."/>
        </authorList>
    </citation>
    <scope>NUCLEOTIDE SEQUENCE [LARGE SCALE GENOMIC DNA]</scope>
    <source>
        <strain evidence="17 18">D17</strain>
    </source>
</reference>
<keyword evidence="2 13" id="KW-0963">Cytoplasm</keyword>
<evidence type="ECO:0000256" key="11">
    <source>
        <dbReference type="ARBA" id="ARBA00067419"/>
    </source>
</evidence>
<dbReference type="InterPro" id="IPR050066">
    <property type="entry name" value="UvrABC_protein_C"/>
</dbReference>
<dbReference type="GO" id="GO:0009381">
    <property type="term" value="F:excinuclease ABC activity"/>
    <property type="evidence" value="ECO:0007669"/>
    <property type="project" value="UniProtKB-UniRule"/>
</dbReference>
<dbReference type="RefSeq" id="WP_173534129.1">
    <property type="nucleotide sequence ID" value="NZ_CP054143.1"/>
</dbReference>
<dbReference type="Gene3D" id="4.10.860.10">
    <property type="entry name" value="UVR domain"/>
    <property type="match status" value="1"/>
</dbReference>
<sequence>MIDSPAELPELNEAQLQRAALLDTVRLLPDLPGVYRYIAADGTVLYVGKAKSLKKRVSSYFQKNDQSPRIRLMLAQVATVETTVVRSEAEALVLENNLIKALSPRYNILFRDDKSYPYVMLSGHASPRLAYYRGSLDKKNTYFGPFPNGYVVKESIQLLQKVFLLRTCEDSVFANRSRPCLLHQIKRCSAPCVGLITPEAYRQDVHNAVLFLSGKENEVLNTLEEKMHVLATEWQFEAAAAVRDQIQALSQVQERQFVSSNTSEMDVDIVACVESEGMLCVNLAMVRGGRHVGDKNLFPSHADDYTPAAAIHAFLAQHYLDRITPTMILCSPEPDECEVLAELLSAQAARKVLLNVNPNGERRIWLEMAKRNAELAILQKKGQQADQASRLAALVEALGLPEETQRLECFDISHTLGEATVASCVVYDRQAMQPKEYRRYNIGTDNSGSAKDGFTLITPGDDYAAMRQVLLRRYEKVAAGEGVMPDVILIDGGKGQLGIAIEVMNEIGLTTPWLVGVAKGETRKAGLEQLIVPKSGNTVQLRRDHPGLHLIQQIRDEAHRFAITGHRARRGKARLASTLEDVEGVGPKRRQKLLARFGGLQGVKAASVDELVQVDGINQALAEKIHAALRG</sequence>
<evidence type="ECO:0000256" key="8">
    <source>
        <dbReference type="ARBA" id="ARBA00059452"/>
    </source>
</evidence>
<dbReference type="GO" id="GO:0005737">
    <property type="term" value="C:cytoplasm"/>
    <property type="evidence" value="ECO:0007669"/>
    <property type="project" value="UniProtKB-SubCell"/>
</dbReference>
<proteinExistence type="inferred from homology"/>
<dbReference type="SUPFAM" id="SSF82771">
    <property type="entry name" value="GIY-YIG endonuclease"/>
    <property type="match status" value="1"/>
</dbReference>